<accession>A0ABD4XMK6</accession>
<gene>
    <name evidence="1" type="ORF">GKO46_01555</name>
</gene>
<organism evidence="1 2">
    <name type="scientific">Candidatus Lucifugimonas marina</name>
    <dbReference type="NCBI Taxonomy" id="3038979"/>
    <lineage>
        <taxon>Bacteria</taxon>
        <taxon>Bacillati</taxon>
        <taxon>Chloroflexota</taxon>
        <taxon>Dehalococcoidia</taxon>
        <taxon>SAR202 cluster</taxon>
        <taxon>Candidatus Lucifugimonadales</taxon>
        <taxon>Candidatus Lucifugimonadaceae</taxon>
        <taxon>Candidatus Lucifugimonas</taxon>
    </lineage>
</organism>
<dbReference type="Proteomes" id="UP001321249">
    <property type="component" value="Unassembled WGS sequence"/>
</dbReference>
<name>A0ABD4XMK6_9CHLR</name>
<reference evidence="1 2" key="1">
    <citation type="submission" date="2019-11" db="EMBL/GenBank/DDBJ databases">
        <authorList>
            <person name="Cho J.-C."/>
        </authorList>
    </citation>
    <scope>NUCLEOTIDE SEQUENCE [LARGE SCALE GENOMIC DNA]</scope>
    <source>
        <strain evidence="1 2">JH702</strain>
    </source>
</reference>
<dbReference type="RefSeq" id="WP_342835732.1">
    <property type="nucleotide sequence ID" value="NZ_WMBE01000001.1"/>
</dbReference>
<comment type="caution">
    <text evidence="1">The sequence shown here is derived from an EMBL/GenBank/DDBJ whole genome shotgun (WGS) entry which is preliminary data.</text>
</comment>
<dbReference type="EMBL" id="WMBE01000001">
    <property type="protein sequence ID" value="MDG0865759.1"/>
    <property type="molecule type" value="Genomic_DNA"/>
</dbReference>
<evidence type="ECO:0000313" key="1">
    <source>
        <dbReference type="EMBL" id="MDG0865759.1"/>
    </source>
</evidence>
<sequence length="171" mass="18945">MTEHSDDEDLMVLDNKSTGLHWVDGLAGLPVLCEWLGSSEVCSEIIDRAFEYRPWQAKSIDRRAAAVEGRGERIARAAAKYLPGATARIKYGAAVRHLSQDLKDLIGQQLVTRSISVTAKGVGVVSPNQPLMGLMGRIPMFDMDSKKSEFRKFSVWDLFIGTFMSEPLEVS</sequence>
<proteinExistence type="predicted"/>
<evidence type="ECO:0000313" key="2">
    <source>
        <dbReference type="Proteomes" id="UP001321249"/>
    </source>
</evidence>
<protein>
    <submittedName>
        <fullName evidence="1">Uncharacterized protein</fullName>
    </submittedName>
</protein>
<dbReference type="AlphaFoldDB" id="A0ABD4XMK6"/>